<comment type="caution">
    <text evidence="1">The sequence shown here is derived from an EMBL/GenBank/DDBJ whole genome shotgun (WGS) entry which is preliminary data.</text>
</comment>
<accession>A0A433PUN7</accession>
<dbReference type="AlphaFoldDB" id="A0A433PUN7"/>
<evidence type="ECO:0000313" key="2">
    <source>
        <dbReference type="Proteomes" id="UP000274822"/>
    </source>
</evidence>
<gene>
    <name evidence="1" type="ORF">BC938DRAFT_475453</name>
</gene>
<evidence type="ECO:0000313" key="1">
    <source>
        <dbReference type="EMBL" id="RUS21216.1"/>
    </source>
</evidence>
<dbReference type="EMBL" id="RBNJ01020679">
    <property type="protein sequence ID" value="RUS21216.1"/>
    <property type="molecule type" value="Genomic_DNA"/>
</dbReference>
<reference evidence="1 2" key="1">
    <citation type="journal article" date="2018" name="New Phytol.">
        <title>Phylogenomics of Endogonaceae and evolution of mycorrhizas within Mucoromycota.</title>
        <authorList>
            <person name="Chang Y."/>
            <person name="Desiro A."/>
            <person name="Na H."/>
            <person name="Sandor L."/>
            <person name="Lipzen A."/>
            <person name="Clum A."/>
            <person name="Barry K."/>
            <person name="Grigoriev I.V."/>
            <person name="Martin F.M."/>
            <person name="Stajich J.E."/>
            <person name="Smith M.E."/>
            <person name="Bonito G."/>
            <person name="Spatafora J.W."/>
        </authorList>
    </citation>
    <scope>NUCLEOTIDE SEQUENCE [LARGE SCALE GENOMIC DNA]</scope>
    <source>
        <strain evidence="1 2">AD002</strain>
    </source>
</reference>
<organism evidence="1 2">
    <name type="scientific">Jimgerdemannia flammicorona</name>
    <dbReference type="NCBI Taxonomy" id="994334"/>
    <lineage>
        <taxon>Eukaryota</taxon>
        <taxon>Fungi</taxon>
        <taxon>Fungi incertae sedis</taxon>
        <taxon>Mucoromycota</taxon>
        <taxon>Mucoromycotina</taxon>
        <taxon>Endogonomycetes</taxon>
        <taxon>Endogonales</taxon>
        <taxon>Endogonaceae</taxon>
        <taxon>Jimgerdemannia</taxon>
    </lineage>
</organism>
<name>A0A433PUN7_9FUNG</name>
<keyword evidence="2" id="KW-1185">Reference proteome</keyword>
<dbReference type="Proteomes" id="UP000274822">
    <property type="component" value="Unassembled WGS sequence"/>
</dbReference>
<protein>
    <submittedName>
        <fullName evidence="1">Uncharacterized protein</fullName>
    </submittedName>
</protein>
<proteinExistence type="predicted"/>
<sequence>MKSYRRLAPPRKLHSRSIHQTKRMWVINAVECGGSDISDGQKREVGIQNLSAGLCDIAQKQ</sequence>